<evidence type="ECO:0000313" key="2">
    <source>
        <dbReference type="Proteomes" id="UP000295188"/>
    </source>
</evidence>
<sequence length="261" mass="27858">MSKKNIKMIALDMDGTLLNDAGSVPQANVQALGQALAKGIKIILVSARPACAMLPYYQQLHLADMPMAALCGAYIVHHGMAIQEKTIPAVVCGKILSLFDMERDYIKAYGKNSLYVNRITDETIKYAENFNVPYKKVDFLAASPDKICRIYIPGILQKQAKLAAIQAVGMNHANLLESGIEIMPEGINKGSAVEFLCKRYGFSAENVMAAGNEGSDVSMVSAAGVGVAVGNAIASLQKIADVVVASNNEAGVAEAVQRYCL</sequence>
<dbReference type="Pfam" id="PF08282">
    <property type="entry name" value="Hydrolase_3"/>
    <property type="match status" value="1"/>
</dbReference>
<dbReference type="NCBIfam" id="TIGR01484">
    <property type="entry name" value="HAD-SF-IIB"/>
    <property type="match status" value="1"/>
</dbReference>
<dbReference type="Proteomes" id="UP000295188">
    <property type="component" value="Unassembled WGS sequence"/>
</dbReference>
<dbReference type="GO" id="GO:0000287">
    <property type="term" value="F:magnesium ion binding"/>
    <property type="evidence" value="ECO:0007669"/>
    <property type="project" value="TreeGrafter"/>
</dbReference>
<evidence type="ECO:0008006" key="3">
    <source>
        <dbReference type="Google" id="ProtNLM"/>
    </source>
</evidence>
<dbReference type="NCBIfam" id="TIGR00099">
    <property type="entry name" value="Cof-subfamily"/>
    <property type="match status" value="1"/>
</dbReference>
<dbReference type="InterPro" id="IPR036412">
    <property type="entry name" value="HAD-like_sf"/>
</dbReference>
<protein>
    <recommendedName>
        <fullName evidence="3">Cof subfamily protein (Haloacid dehalogenase superfamily)/HAD superfamily hydrolase (TIGR01484 family)</fullName>
    </recommendedName>
</protein>
<dbReference type="InterPro" id="IPR000150">
    <property type="entry name" value="Cof"/>
</dbReference>
<evidence type="ECO:0000313" key="1">
    <source>
        <dbReference type="EMBL" id="TCS81998.1"/>
    </source>
</evidence>
<dbReference type="EMBL" id="SMAA01000001">
    <property type="protein sequence ID" value="TCS81998.1"/>
    <property type="molecule type" value="Genomic_DNA"/>
</dbReference>
<name>A0A4R3KFE5_9FIRM</name>
<dbReference type="SUPFAM" id="SSF56784">
    <property type="entry name" value="HAD-like"/>
    <property type="match status" value="1"/>
</dbReference>
<dbReference type="GO" id="GO:0016791">
    <property type="term" value="F:phosphatase activity"/>
    <property type="evidence" value="ECO:0007669"/>
    <property type="project" value="TreeGrafter"/>
</dbReference>
<accession>A0A4R3KFE5</accession>
<dbReference type="SFLD" id="SFLDG01140">
    <property type="entry name" value="C2.B:_Phosphomannomutase_and_P"/>
    <property type="match status" value="1"/>
</dbReference>
<reference evidence="1 2" key="1">
    <citation type="submission" date="2019-03" db="EMBL/GenBank/DDBJ databases">
        <title>Genomic Encyclopedia of Type Strains, Phase IV (KMG-IV): sequencing the most valuable type-strain genomes for metagenomic binning, comparative biology and taxonomic classification.</title>
        <authorList>
            <person name="Goeker M."/>
        </authorList>
    </citation>
    <scope>NUCLEOTIDE SEQUENCE [LARGE SCALE GENOMIC DNA]</scope>
    <source>
        <strain evidence="1 2">DSM 20467</strain>
    </source>
</reference>
<proteinExistence type="predicted"/>
<dbReference type="GO" id="GO:0005829">
    <property type="term" value="C:cytosol"/>
    <property type="evidence" value="ECO:0007669"/>
    <property type="project" value="TreeGrafter"/>
</dbReference>
<gene>
    <name evidence="1" type="ORF">EDC37_101170</name>
</gene>
<dbReference type="InterPro" id="IPR006379">
    <property type="entry name" value="HAD-SF_hydro_IIB"/>
</dbReference>
<keyword evidence="2" id="KW-1185">Reference proteome</keyword>
<comment type="caution">
    <text evidence="1">The sequence shown here is derived from an EMBL/GenBank/DDBJ whole genome shotgun (WGS) entry which is preliminary data.</text>
</comment>
<organism evidence="1 2">
    <name type="scientific">Pectinatus cerevisiiphilus</name>
    <dbReference type="NCBI Taxonomy" id="86956"/>
    <lineage>
        <taxon>Bacteria</taxon>
        <taxon>Bacillati</taxon>
        <taxon>Bacillota</taxon>
        <taxon>Negativicutes</taxon>
        <taxon>Selenomonadales</taxon>
        <taxon>Selenomonadaceae</taxon>
        <taxon>Pectinatus</taxon>
    </lineage>
</organism>
<dbReference type="OrthoDB" id="9790031at2"/>
<dbReference type="InterPro" id="IPR023214">
    <property type="entry name" value="HAD_sf"/>
</dbReference>
<dbReference type="RefSeq" id="WP_132546964.1">
    <property type="nucleotide sequence ID" value="NZ_SMAA01000001.1"/>
</dbReference>
<dbReference type="PANTHER" id="PTHR10000:SF8">
    <property type="entry name" value="HAD SUPERFAMILY HYDROLASE-LIKE, TYPE 3"/>
    <property type="match status" value="1"/>
</dbReference>
<dbReference type="SFLD" id="SFLDS00003">
    <property type="entry name" value="Haloacid_Dehalogenase"/>
    <property type="match status" value="1"/>
</dbReference>
<dbReference type="AlphaFoldDB" id="A0A4R3KFE5"/>
<dbReference type="PANTHER" id="PTHR10000">
    <property type="entry name" value="PHOSPHOSERINE PHOSPHATASE"/>
    <property type="match status" value="1"/>
</dbReference>
<dbReference type="Gene3D" id="3.30.1240.10">
    <property type="match status" value="1"/>
</dbReference>
<dbReference type="Gene3D" id="3.40.50.1000">
    <property type="entry name" value="HAD superfamily/HAD-like"/>
    <property type="match status" value="1"/>
</dbReference>